<evidence type="ECO:0000313" key="2">
    <source>
        <dbReference type="Proteomes" id="UP000543174"/>
    </source>
</evidence>
<evidence type="ECO:0000313" key="1">
    <source>
        <dbReference type="EMBL" id="MBA9042488.1"/>
    </source>
</evidence>
<dbReference type="Gene3D" id="2.120.10.30">
    <property type="entry name" value="TolB, C-terminal domain"/>
    <property type="match status" value="1"/>
</dbReference>
<reference evidence="1" key="1">
    <citation type="submission" date="2020-08" db="EMBL/GenBank/DDBJ databases">
        <title>Functional genomics of gut bacteria from endangered species of beetles.</title>
        <authorList>
            <person name="Carlos-Shanley C."/>
        </authorList>
    </citation>
    <scope>NUCLEOTIDE SEQUENCE [LARGE SCALE GENOMIC DNA]</scope>
    <source>
        <strain evidence="1">S00060</strain>
    </source>
</reference>
<gene>
    <name evidence="1" type="ORF">HNP21_005623</name>
</gene>
<accession>A0A7W3NGB3</accession>
<dbReference type="AlphaFoldDB" id="A0A7W3NGB3"/>
<protein>
    <submittedName>
        <fullName evidence="1">Uncharacterized protein</fullName>
    </submittedName>
</protein>
<dbReference type="SUPFAM" id="SSF101898">
    <property type="entry name" value="NHL repeat"/>
    <property type="match status" value="1"/>
</dbReference>
<dbReference type="Proteomes" id="UP000543174">
    <property type="component" value="Unassembled WGS sequence"/>
</dbReference>
<comment type="caution">
    <text evidence="1">The sequence shown here is derived from an EMBL/GenBank/DDBJ whole genome shotgun (WGS) entry which is preliminary data.</text>
</comment>
<dbReference type="EMBL" id="JACJHT010000013">
    <property type="protein sequence ID" value="MBA9042488.1"/>
    <property type="molecule type" value="Genomic_DNA"/>
</dbReference>
<organism evidence="1 2">
    <name type="scientific">Priestia aryabhattai</name>
    <name type="common">Bacillus aryabhattai</name>
    <dbReference type="NCBI Taxonomy" id="412384"/>
    <lineage>
        <taxon>Bacteria</taxon>
        <taxon>Bacillati</taxon>
        <taxon>Bacillota</taxon>
        <taxon>Bacilli</taxon>
        <taxon>Bacillales</taxon>
        <taxon>Bacillaceae</taxon>
        <taxon>Priestia</taxon>
    </lineage>
</organism>
<proteinExistence type="predicted"/>
<name>A0A7W3NGB3_PRIAR</name>
<dbReference type="InterPro" id="IPR011042">
    <property type="entry name" value="6-blade_b-propeller_TolB-like"/>
</dbReference>
<sequence>MEYWGEKGASNGMITGAKGTVYAGDYENNSIRKMLPNGIMETIAYDPRILWRDTFSIGPDQYLYVILTQLHLQARFHSRKDLGQKPYSLLHMKID</sequence>
<keyword evidence="2" id="KW-1185">Reference proteome</keyword>